<organism evidence="1 2">
    <name type="scientific">Vitis vinifera</name>
    <name type="common">Grape</name>
    <dbReference type="NCBI Taxonomy" id="29760"/>
    <lineage>
        <taxon>Eukaryota</taxon>
        <taxon>Viridiplantae</taxon>
        <taxon>Streptophyta</taxon>
        <taxon>Embryophyta</taxon>
        <taxon>Tracheophyta</taxon>
        <taxon>Spermatophyta</taxon>
        <taxon>Magnoliopsida</taxon>
        <taxon>eudicotyledons</taxon>
        <taxon>Gunneridae</taxon>
        <taxon>Pentapetalae</taxon>
        <taxon>rosids</taxon>
        <taxon>Vitales</taxon>
        <taxon>Vitaceae</taxon>
        <taxon>Viteae</taxon>
        <taxon>Vitis</taxon>
    </lineage>
</organism>
<dbReference type="InParanoid" id="F6HMU2"/>
<protein>
    <submittedName>
        <fullName evidence="1">Uncharacterized protein</fullName>
    </submittedName>
</protein>
<gene>
    <name evidence="1" type="ordered locus">VIT_08s0056g00680</name>
</gene>
<dbReference type="PaxDb" id="29760-VIT_08s0056g00680.t01"/>
<dbReference type="HOGENOM" id="CLU_3369485_0_0_1"/>
<sequence>MSNLGSMIGRIVLGHDPKAWVKCQWVGEDFWEVSG</sequence>
<dbReference type="AlphaFoldDB" id="F6HMU2"/>
<proteinExistence type="predicted"/>
<name>F6HMU2_VITVI</name>
<dbReference type="EMBL" id="FN595995">
    <property type="protein sequence ID" value="CCB55967.1"/>
    <property type="molecule type" value="Genomic_DNA"/>
</dbReference>
<evidence type="ECO:0000313" key="1">
    <source>
        <dbReference type="EMBL" id="CCB55967.1"/>
    </source>
</evidence>
<keyword evidence="2" id="KW-1185">Reference proteome</keyword>
<reference evidence="2" key="1">
    <citation type="journal article" date="2007" name="Nature">
        <title>The grapevine genome sequence suggests ancestral hexaploidization in major angiosperm phyla.</title>
        <authorList>
            <consortium name="The French-Italian Public Consortium for Grapevine Genome Characterization."/>
            <person name="Jaillon O."/>
            <person name="Aury J.-M."/>
            <person name="Noel B."/>
            <person name="Policriti A."/>
            <person name="Clepet C."/>
            <person name="Casagrande A."/>
            <person name="Choisne N."/>
            <person name="Aubourg S."/>
            <person name="Vitulo N."/>
            <person name="Jubin C."/>
            <person name="Vezzi A."/>
            <person name="Legeai F."/>
            <person name="Hugueney P."/>
            <person name="Dasilva C."/>
            <person name="Horner D."/>
            <person name="Mica E."/>
            <person name="Jublot D."/>
            <person name="Poulain J."/>
            <person name="Bruyere C."/>
            <person name="Billault A."/>
            <person name="Segurens B."/>
            <person name="Gouyvenoux M."/>
            <person name="Ugarte E."/>
            <person name="Cattonaro F."/>
            <person name="Anthouard V."/>
            <person name="Vico V."/>
            <person name="Del Fabbro C."/>
            <person name="Alaux M."/>
            <person name="Di Gaspero G."/>
            <person name="Dumas V."/>
            <person name="Felice N."/>
            <person name="Paillard S."/>
            <person name="Juman I."/>
            <person name="Moroldo M."/>
            <person name="Scalabrin S."/>
            <person name="Canaguier A."/>
            <person name="Le Clainche I."/>
            <person name="Malacrida G."/>
            <person name="Durand E."/>
            <person name="Pesole G."/>
            <person name="Laucou V."/>
            <person name="Chatelet P."/>
            <person name="Merdinoglu D."/>
            <person name="Delledonne M."/>
            <person name="Pezzotti M."/>
            <person name="Lecharny A."/>
            <person name="Scarpelli C."/>
            <person name="Artiguenave F."/>
            <person name="Pe M.E."/>
            <person name="Valle G."/>
            <person name="Morgante M."/>
            <person name="Caboche M."/>
            <person name="Adam-Blondon A.-F."/>
            <person name="Weissenbach J."/>
            <person name="Quetier F."/>
            <person name="Wincker P."/>
        </authorList>
    </citation>
    <scope>NUCLEOTIDE SEQUENCE [LARGE SCALE GENOMIC DNA]</scope>
    <source>
        <strain evidence="2">cv. Pinot noir / PN40024</strain>
    </source>
</reference>
<evidence type="ECO:0000313" key="2">
    <source>
        <dbReference type="Proteomes" id="UP000009183"/>
    </source>
</evidence>
<dbReference type="Proteomes" id="UP000009183">
    <property type="component" value="Chromosome 8"/>
</dbReference>
<accession>F6HMU2</accession>